<feature type="compositionally biased region" description="Polar residues" evidence="1">
    <location>
        <begin position="1"/>
        <end position="11"/>
    </location>
</feature>
<evidence type="ECO:0000256" key="1">
    <source>
        <dbReference type="SAM" id="MobiDB-lite"/>
    </source>
</evidence>
<dbReference type="Proteomes" id="UP000825051">
    <property type="component" value="Chromosome"/>
</dbReference>
<keyword evidence="2" id="KW-0472">Membrane</keyword>
<keyword evidence="2" id="KW-1133">Transmembrane helix</keyword>
<organism evidence="3 4">
    <name type="scientific">Horticoccus luteus</name>
    <dbReference type="NCBI Taxonomy" id="2862869"/>
    <lineage>
        <taxon>Bacteria</taxon>
        <taxon>Pseudomonadati</taxon>
        <taxon>Verrucomicrobiota</taxon>
        <taxon>Opitutia</taxon>
        <taxon>Opitutales</taxon>
        <taxon>Opitutaceae</taxon>
        <taxon>Horticoccus</taxon>
    </lineage>
</organism>
<feature type="region of interest" description="Disordered" evidence="1">
    <location>
        <begin position="223"/>
        <end position="245"/>
    </location>
</feature>
<reference evidence="3" key="1">
    <citation type="submission" date="2021-08" db="EMBL/GenBank/DDBJ databases">
        <title>Genome of a novel bacterium of the phylum Verrucomicrobia, Oleiharenicola sp. KSB-15.</title>
        <authorList>
            <person name="Chung J.-H."/>
            <person name="Ahn J.-H."/>
            <person name="Yoon Y."/>
            <person name="Kim D.-Y."/>
            <person name="An S.-H."/>
            <person name="Park I."/>
            <person name="Yeon J."/>
        </authorList>
    </citation>
    <scope>NUCLEOTIDE SEQUENCE</scope>
    <source>
        <strain evidence="3">KSB-15</strain>
    </source>
</reference>
<dbReference type="EMBL" id="CP080507">
    <property type="protein sequence ID" value="QYM78066.1"/>
    <property type="molecule type" value="Genomic_DNA"/>
</dbReference>
<dbReference type="RefSeq" id="WP_220161170.1">
    <property type="nucleotide sequence ID" value="NZ_CP080507.1"/>
</dbReference>
<keyword evidence="2" id="KW-0812">Transmembrane</keyword>
<feature type="compositionally biased region" description="Low complexity" evidence="1">
    <location>
        <begin position="223"/>
        <end position="236"/>
    </location>
</feature>
<evidence type="ECO:0008006" key="5">
    <source>
        <dbReference type="Google" id="ProtNLM"/>
    </source>
</evidence>
<keyword evidence="4" id="KW-1185">Reference proteome</keyword>
<accession>A0A8F9TU53</accession>
<dbReference type="Gene3D" id="1.25.40.10">
    <property type="entry name" value="Tetratricopeptide repeat domain"/>
    <property type="match status" value="1"/>
</dbReference>
<protein>
    <recommendedName>
        <fullName evidence="5">Tetratricopeptide repeat-like domain-containing protein</fullName>
    </recommendedName>
</protein>
<evidence type="ECO:0000313" key="4">
    <source>
        <dbReference type="Proteomes" id="UP000825051"/>
    </source>
</evidence>
<feature type="transmembrane region" description="Helical" evidence="2">
    <location>
        <begin position="40"/>
        <end position="59"/>
    </location>
</feature>
<dbReference type="KEGG" id="ole:K0B96_12185"/>
<dbReference type="AlphaFoldDB" id="A0A8F9TU53"/>
<sequence length="245" mass="25387">MTKPAKSSSVSPAGADPQLVTPAAPSSEEKLHAFWQRHRGTLLGLFVLVALVLVGKGAWEIWQAKQEQSLQQDYAAASTPEQLRAFASAHNGHLLAGVAQLRLADEAYAAGKSADALTGYEKAAPQLEGTILGARAQLGAAMAKLQAGRTADGTAALQQLANDAKQLKGIRAEAIYHLATLASANGSADDVRKYSDQLIALDPTSPWAQRAMMLRATQPAAPSAPAAAAPEAAAPAVKLNVPGTK</sequence>
<dbReference type="SUPFAM" id="SSF48452">
    <property type="entry name" value="TPR-like"/>
    <property type="match status" value="1"/>
</dbReference>
<gene>
    <name evidence="3" type="ORF">K0B96_12185</name>
</gene>
<evidence type="ECO:0000256" key="2">
    <source>
        <dbReference type="SAM" id="Phobius"/>
    </source>
</evidence>
<proteinExistence type="predicted"/>
<dbReference type="InterPro" id="IPR011990">
    <property type="entry name" value="TPR-like_helical_dom_sf"/>
</dbReference>
<name>A0A8F9TU53_9BACT</name>
<feature type="region of interest" description="Disordered" evidence="1">
    <location>
        <begin position="1"/>
        <end position="23"/>
    </location>
</feature>
<evidence type="ECO:0000313" key="3">
    <source>
        <dbReference type="EMBL" id="QYM78066.1"/>
    </source>
</evidence>